<sequence>MLCVLAGQPGLLFVRYNIIVVTMIPALVQLPGSPWPTLPAGMHAASLEDVAAAFATNAWRRELFEGLVLASGKLRLAGCAMIYLDGSYVTGKPRPGDFDACWDPTGVNPAKLDPVFLEFSNGRAGQKAAFKGEFFPSSMMCADVGRAFVDFFQLDRFTGKQKGIIAISLSADPLLSGKVQP</sequence>
<dbReference type="Pfam" id="PF22014">
    <property type="entry name" value="DUF6932"/>
    <property type="match status" value="1"/>
</dbReference>
<protein>
    <submittedName>
        <fullName evidence="1">DUF6932 family protein</fullName>
    </submittedName>
</protein>
<dbReference type="EMBL" id="JBHLXD010000070">
    <property type="protein sequence ID" value="MFC0210661.1"/>
    <property type="molecule type" value="Genomic_DNA"/>
</dbReference>
<comment type="caution">
    <text evidence="1">The sequence shown here is derived from an EMBL/GenBank/DDBJ whole genome shotgun (WGS) entry which is preliminary data.</text>
</comment>
<dbReference type="RefSeq" id="WP_378074785.1">
    <property type="nucleotide sequence ID" value="NZ_JBHLXD010000070.1"/>
</dbReference>
<proteinExistence type="predicted"/>
<dbReference type="InterPro" id="IPR053860">
    <property type="entry name" value="DUF6932"/>
</dbReference>
<evidence type="ECO:0000313" key="1">
    <source>
        <dbReference type="EMBL" id="MFC0210661.1"/>
    </source>
</evidence>
<evidence type="ECO:0000313" key="2">
    <source>
        <dbReference type="Proteomes" id="UP001589755"/>
    </source>
</evidence>
<dbReference type="Proteomes" id="UP001589755">
    <property type="component" value="Unassembled WGS sequence"/>
</dbReference>
<organism evidence="1 2">
    <name type="scientific">Chelativorans intermedius</name>
    <dbReference type="NCBI Taxonomy" id="515947"/>
    <lineage>
        <taxon>Bacteria</taxon>
        <taxon>Pseudomonadati</taxon>
        <taxon>Pseudomonadota</taxon>
        <taxon>Alphaproteobacteria</taxon>
        <taxon>Hyphomicrobiales</taxon>
        <taxon>Phyllobacteriaceae</taxon>
        <taxon>Chelativorans</taxon>
    </lineage>
</organism>
<keyword evidence="2" id="KW-1185">Reference proteome</keyword>
<reference evidence="1 2" key="1">
    <citation type="submission" date="2024-09" db="EMBL/GenBank/DDBJ databases">
        <authorList>
            <person name="Sun Q."/>
            <person name="Mori K."/>
        </authorList>
    </citation>
    <scope>NUCLEOTIDE SEQUENCE [LARGE SCALE GENOMIC DNA]</scope>
    <source>
        <strain evidence="1 2">CCM 8543</strain>
    </source>
</reference>
<accession>A0ABV6DDE6</accession>
<gene>
    <name evidence="1" type="ORF">ACFFJ2_19935</name>
</gene>
<name>A0ABV6DDE6_9HYPH</name>